<keyword evidence="4" id="KW-0812">Transmembrane</keyword>
<keyword evidence="7" id="KW-1185">Reference proteome</keyword>
<keyword evidence="4" id="KW-1133">Transmembrane helix</keyword>
<feature type="coiled-coil region" evidence="3">
    <location>
        <begin position="353"/>
        <end position="412"/>
    </location>
</feature>
<dbReference type="AlphaFoldDB" id="A0A6M0IQC8"/>
<dbReference type="SUPFAM" id="SSF52540">
    <property type="entry name" value="P-loop containing nucleoside triphosphate hydrolases"/>
    <property type="match status" value="1"/>
</dbReference>
<evidence type="ECO:0000256" key="4">
    <source>
        <dbReference type="SAM" id="Phobius"/>
    </source>
</evidence>
<protein>
    <submittedName>
        <fullName evidence="6">Polysaccharide biosynthesis tyrosine autokinase</fullName>
        <ecNumber evidence="6">2.7.10.2</ecNumber>
    </submittedName>
</protein>
<keyword evidence="2" id="KW-0067">ATP-binding</keyword>
<keyword evidence="6" id="KW-0418">Kinase</keyword>
<gene>
    <name evidence="6" type="ORF">GK091_22055</name>
</gene>
<evidence type="ECO:0000259" key="5">
    <source>
        <dbReference type="Pfam" id="PF13807"/>
    </source>
</evidence>
<organism evidence="6 7">
    <name type="scientific">Spirosoma agri</name>
    <dbReference type="NCBI Taxonomy" id="1987381"/>
    <lineage>
        <taxon>Bacteria</taxon>
        <taxon>Pseudomonadati</taxon>
        <taxon>Bacteroidota</taxon>
        <taxon>Cytophagia</taxon>
        <taxon>Cytophagales</taxon>
        <taxon>Cytophagaceae</taxon>
        <taxon>Spirosoma</taxon>
    </lineage>
</organism>
<evidence type="ECO:0000256" key="2">
    <source>
        <dbReference type="ARBA" id="ARBA00022840"/>
    </source>
</evidence>
<evidence type="ECO:0000313" key="6">
    <source>
        <dbReference type="EMBL" id="NEU69581.1"/>
    </source>
</evidence>
<feature type="transmembrane region" description="Helical" evidence="4">
    <location>
        <begin position="33"/>
        <end position="53"/>
    </location>
</feature>
<dbReference type="InterPro" id="IPR032807">
    <property type="entry name" value="GNVR"/>
</dbReference>
<keyword evidence="4" id="KW-0472">Membrane</keyword>
<reference evidence="6 7" key="1">
    <citation type="submission" date="2020-02" db="EMBL/GenBank/DDBJ databases">
        <title>Draft genome sequence of two Spirosoma agri KCTC 52727 and Spirosoma terrae KCTC 52035.</title>
        <authorList>
            <person name="Rojas J."/>
            <person name="Ambika Manirajan B."/>
            <person name="Ratering S."/>
            <person name="Suarez C."/>
            <person name="Schnell S."/>
        </authorList>
    </citation>
    <scope>NUCLEOTIDE SEQUENCE [LARGE SCALE GENOMIC DNA]</scope>
    <source>
        <strain evidence="6 7">KCTC 52727</strain>
    </source>
</reference>
<dbReference type="GO" id="GO:0005524">
    <property type="term" value="F:ATP binding"/>
    <property type="evidence" value="ECO:0007669"/>
    <property type="project" value="UniProtKB-KW"/>
</dbReference>
<feature type="transmembrane region" description="Helical" evidence="4">
    <location>
        <begin position="485"/>
        <end position="507"/>
    </location>
</feature>
<dbReference type="GO" id="GO:0005886">
    <property type="term" value="C:plasma membrane"/>
    <property type="evidence" value="ECO:0007669"/>
    <property type="project" value="TreeGrafter"/>
</dbReference>
<keyword evidence="3" id="KW-0175">Coiled coil</keyword>
<evidence type="ECO:0000313" key="7">
    <source>
        <dbReference type="Proteomes" id="UP000477386"/>
    </source>
</evidence>
<sequence length="765" mass="85789">MSQKNTHSYVPYQVVEPAGPSLQTYLLPYLRHWPWFVLSLALSLAGAYVFLLYKQPIYRIQASLLLQDEKRGSGQANPLKELETYSPKKVVENELEVLHSSTLMDRVVTNLHLDTRYYRKTSFGKREIYTESPVWLLVESGTPALYEKPLALSFPDSSSVRINDRTYPLNQRIKTPYGDLRVLTRDTVSKQTQPLIAQAMSHASAVGMYQANLKAEPTSKTSTVIHLTLDDAVPAKGEAILNSLINEYNQATIVDKNKVAANTLRFVENRLHMVSGELASVERNVEDYKSTQGITDLGTQSQSLLQTAQQNDAQLNQVKIQLAALNDLQTFLDNQSDKRGMTPATVGLDDQVLLKQIDQLSQLELTRDELKETTSDENPSLVRVENQIKATRNNIRQNIQTMKSQLTSSKDQYTAKNEELEGVIRTIPKQERTLMDITRQQTIKNDLYTYLLHKREELAVSFAAAISDSRTLDAAKSSLGPVKPVGVVIYALFGLVGLLLPTAAIAGKRTLNTRVTRRGDVEELTQVPILGEVMNKRHRDVLVVAPNNRSVIAEQIRTIRTNLQLGRHDSTESQVILFTSSISGEGKSFLSLNLGASLALLRQPTVILEMDMRMPRLHQRFDIDNSVGLSNYLNGETTLEEILKPVPGYPNYFIIPSGPLPPDPSELLSGPLLKVLLSTLREQFRFVIIDAPPVGVVTDAQVVAPYADSTLFVIRHGVTPRQSLKILDTLYREQRFQNMSIILNAVGSGDAYHFNQRYRNSYSYK</sequence>
<keyword evidence="6" id="KW-0808">Transferase</keyword>
<dbReference type="Gene3D" id="3.40.50.300">
    <property type="entry name" value="P-loop containing nucleotide triphosphate hydrolases"/>
    <property type="match status" value="1"/>
</dbReference>
<dbReference type="PANTHER" id="PTHR32309:SF13">
    <property type="entry name" value="FERRIC ENTEROBACTIN TRANSPORT PROTEIN FEPE"/>
    <property type="match status" value="1"/>
</dbReference>
<comment type="caution">
    <text evidence="6">The sequence shown here is derived from an EMBL/GenBank/DDBJ whole genome shotgun (WGS) entry which is preliminary data.</text>
</comment>
<name>A0A6M0IQC8_9BACT</name>
<dbReference type="InterPro" id="IPR005702">
    <property type="entry name" value="Wzc-like_C"/>
</dbReference>
<evidence type="ECO:0000256" key="3">
    <source>
        <dbReference type="SAM" id="Coils"/>
    </source>
</evidence>
<dbReference type="InterPro" id="IPR027417">
    <property type="entry name" value="P-loop_NTPase"/>
</dbReference>
<dbReference type="Proteomes" id="UP000477386">
    <property type="component" value="Unassembled WGS sequence"/>
</dbReference>
<accession>A0A6M0IQC8</accession>
<proteinExistence type="predicted"/>
<dbReference type="RefSeq" id="WP_164042042.1">
    <property type="nucleotide sequence ID" value="NZ_JAAGNZ010000002.1"/>
</dbReference>
<dbReference type="InterPro" id="IPR050445">
    <property type="entry name" value="Bact_polysacc_biosynth/exp"/>
</dbReference>
<evidence type="ECO:0000256" key="1">
    <source>
        <dbReference type="ARBA" id="ARBA00022741"/>
    </source>
</evidence>
<dbReference type="EMBL" id="JAAGNZ010000002">
    <property type="protein sequence ID" value="NEU69581.1"/>
    <property type="molecule type" value="Genomic_DNA"/>
</dbReference>
<dbReference type="PANTHER" id="PTHR32309">
    <property type="entry name" value="TYROSINE-PROTEIN KINASE"/>
    <property type="match status" value="1"/>
</dbReference>
<dbReference type="NCBIfam" id="TIGR01007">
    <property type="entry name" value="eps_fam"/>
    <property type="match status" value="1"/>
</dbReference>
<dbReference type="CDD" id="cd05387">
    <property type="entry name" value="BY-kinase"/>
    <property type="match status" value="1"/>
</dbReference>
<keyword evidence="1" id="KW-0547">Nucleotide-binding</keyword>
<dbReference type="EC" id="2.7.10.2" evidence="6"/>
<dbReference type="GO" id="GO:0004715">
    <property type="term" value="F:non-membrane spanning protein tyrosine kinase activity"/>
    <property type="evidence" value="ECO:0007669"/>
    <property type="project" value="UniProtKB-EC"/>
</dbReference>
<dbReference type="Pfam" id="PF13807">
    <property type="entry name" value="GNVR"/>
    <property type="match status" value="1"/>
</dbReference>
<feature type="domain" description="Tyrosine-protein kinase G-rich" evidence="5">
    <location>
        <begin position="431"/>
        <end position="508"/>
    </location>
</feature>